<dbReference type="Proteomes" id="UP000000225">
    <property type="component" value="Chromosome"/>
</dbReference>
<gene>
    <name evidence="2" type="ordered locus">ASA_1973</name>
</gene>
<protein>
    <submittedName>
        <fullName evidence="2">Conserved hypothetical membrane protein</fullName>
    </submittedName>
</protein>
<dbReference type="STRING" id="29491.GCA_000820065_03887"/>
<dbReference type="PANTHER" id="PTHR40076:SF1">
    <property type="entry name" value="MEMBRANE PROTEIN"/>
    <property type="match status" value="1"/>
</dbReference>
<dbReference type="PANTHER" id="PTHR40076">
    <property type="entry name" value="MEMBRANE PROTEIN-RELATED"/>
    <property type="match status" value="1"/>
</dbReference>
<dbReference type="HOGENOM" id="CLU_073576_1_0_6"/>
<reference evidence="3" key="1">
    <citation type="journal article" date="2008" name="BMC Genomics">
        <title>The genome of Aeromonas salmonicida subsp. salmonicida A449: insights into the evolution of a fish pathogen.</title>
        <authorList>
            <person name="Reith M.E."/>
            <person name="Singh R.K."/>
            <person name="Curtis B."/>
            <person name="Boyd J.M."/>
            <person name="Bouevitch A."/>
            <person name="Kimball J."/>
            <person name="Munholland J."/>
            <person name="Murphy C."/>
            <person name="Sarty D."/>
            <person name="Williams J."/>
            <person name="Nash J.H."/>
            <person name="Johnson S.C."/>
            <person name="Brown L.L."/>
        </authorList>
    </citation>
    <scope>NUCLEOTIDE SEQUENCE [LARGE SCALE GENOMIC DNA]</scope>
    <source>
        <strain evidence="3">A449</strain>
    </source>
</reference>
<proteinExistence type="predicted"/>
<evidence type="ECO:0000313" key="3">
    <source>
        <dbReference type="Proteomes" id="UP000000225"/>
    </source>
</evidence>
<dbReference type="InterPro" id="IPR010380">
    <property type="entry name" value="DUF975"/>
</dbReference>
<accession>A4SMC2</accession>
<dbReference type="AlphaFoldDB" id="A4SMC2"/>
<feature type="transmembrane region" description="Helical" evidence="1">
    <location>
        <begin position="201"/>
        <end position="234"/>
    </location>
</feature>
<keyword evidence="1" id="KW-0812">Transmembrane</keyword>
<organism evidence="2 3">
    <name type="scientific">Aeromonas salmonicida (strain A449)</name>
    <dbReference type="NCBI Taxonomy" id="382245"/>
    <lineage>
        <taxon>Bacteria</taxon>
        <taxon>Pseudomonadati</taxon>
        <taxon>Pseudomonadota</taxon>
        <taxon>Gammaproteobacteria</taxon>
        <taxon>Aeromonadales</taxon>
        <taxon>Aeromonadaceae</taxon>
        <taxon>Aeromonas</taxon>
    </lineage>
</organism>
<feature type="transmembrane region" description="Helical" evidence="1">
    <location>
        <begin position="53"/>
        <end position="74"/>
    </location>
</feature>
<keyword evidence="1" id="KW-1133">Transmembrane helix</keyword>
<evidence type="ECO:0000313" key="2">
    <source>
        <dbReference type="EMBL" id="ABO90044.1"/>
    </source>
</evidence>
<feature type="transmembrane region" description="Helical" evidence="1">
    <location>
        <begin position="86"/>
        <end position="109"/>
    </location>
</feature>
<dbReference type="EMBL" id="CP000644">
    <property type="protein sequence ID" value="ABO90044.1"/>
    <property type="molecule type" value="Genomic_DNA"/>
</dbReference>
<dbReference type="eggNOG" id="COG5473">
    <property type="taxonomic scope" value="Bacteria"/>
</dbReference>
<feature type="transmembrane region" description="Helical" evidence="1">
    <location>
        <begin position="130"/>
        <end position="151"/>
    </location>
</feature>
<keyword evidence="1" id="KW-0472">Membrane</keyword>
<name>A4SMC2_AERS4</name>
<feature type="transmembrane region" description="Helical" evidence="1">
    <location>
        <begin position="157"/>
        <end position="180"/>
    </location>
</feature>
<dbReference type="KEGG" id="asa:ASA_1973"/>
<evidence type="ECO:0000256" key="1">
    <source>
        <dbReference type="SAM" id="Phobius"/>
    </source>
</evidence>
<sequence length="263" mass="28659">MCPLNSVFLMLDSPLSNKMRIGGSLEQSLSQGYRLDLKGVLQESWQQTRRTGFGLLLAIVGVTSIWMLLSNTLLAPYVNQEGGMDIALVLSLLITIMMAPMTSSLDMLGLQQSVGVRARPSQVFDFFRHFLRLGSLSLLGSMITSLFGPLFELVGLPVMLAFIPSALIGMGLVFTVPLVLERGLSPVQAILVSLKLFVRGWPSIVLLHGVMLALFFLALLPMGLGLIWVAPLYFNCKGILYRDLCGVAVEVTEVSEGPDHFSA</sequence>